<evidence type="ECO:0000256" key="2">
    <source>
        <dbReference type="ARBA" id="ARBA00023002"/>
    </source>
</evidence>
<dbReference type="PANTHER" id="PTHR48106">
    <property type="entry name" value="QUINONE OXIDOREDUCTASE PIG3-RELATED"/>
    <property type="match status" value="1"/>
</dbReference>
<dbReference type="RefSeq" id="WP_097645022.1">
    <property type="nucleotide sequence ID" value="NZ_NQWI01000086.1"/>
</dbReference>
<accession>A0A2A6RGR9</accession>
<sequence>MVTNTIPLPATMRALEVRAYDGARASLVLVERPLPQPAAAEVLIRVVASPINPSDLLFLEDRHGVHKPLPAIPGYFGSGVVVAAGTSMLARMLVGQRVTFGADHPLSGAWAEYALVQALSCAPLLPSIGTAHAALLLLNPITAWGLVDEARQGRHRAIVQTAAASEVGRWVVRLSRAAGLPLICVVRRAEHVDQLRAEGADYVLNSSSPDFDQTLHSLSHRLGATIAFDAVGGHLMERLLLAMPSASRLLLYGLLEEGAYSIPPERMIFERLRVEGFYMLEWMQRRGYLQTLRGFMAIQKLATEVHPSVRACFPLEEAWSALQLYRREMGAGKVLLMPGLRRGGCAPNV</sequence>
<feature type="domain" description="Enoyl reductase (ER)" evidence="3">
    <location>
        <begin position="22"/>
        <end position="336"/>
    </location>
</feature>
<keyword evidence="5" id="KW-1185">Reference proteome</keyword>
<gene>
    <name evidence="4" type="ORF">CJ255_15585</name>
</gene>
<proteinExistence type="predicted"/>
<evidence type="ECO:0000313" key="5">
    <source>
        <dbReference type="Proteomes" id="UP000220527"/>
    </source>
</evidence>
<dbReference type="Gene3D" id="3.90.180.10">
    <property type="entry name" value="Medium-chain alcohol dehydrogenases, catalytic domain"/>
    <property type="match status" value="1"/>
</dbReference>
<dbReference type="InterPro" id="IPR020843">
    <property type="entry name" value="ER"/>
</dbReference>
<dbReference type="SUPFAM" id="SSF50129">
    <property type="entry name" value="GroES-like"/>
    <property type="match status" value="1"/>
</dbReference>
<organism evidence="4 5">
    <name type="scientific">Candidatus Viridilinea mediisalina</name>
    <dbReference type="NCBI Taxonomy" id="2024553"/>
    <lineage>
        <taxon>Bacteria</taxon>
        <taxon>Bacillati</taxon>
        <taxon>Chloroflexota</taxon>
        <taxon>Chloroflexia</taxon>
        <taxon>Chloroflexales</taxon>
        <taxon>Chloroflexineae</taxon>
        <taxon>Oscillochloridaceae</taxon>
        <taxon>Candidatus Viridilinea</taxon>
    </lineage>
</organism>
<dbReference type="Proteomes" id="UP000220527">
    <property type="component" value="Unassembled WGS sequence"/>
</dbReference>
<dbReference type="Pfam" id="PF00107">
    <property type="entry name" value="ADH_zinc_N"/>
    <property type="match status" value="1"/>
</dbReference>
<reference evidence="5" key="1">
    <citation type="submission" date="2017-08" db="EMBL/GenBank/DDBJ databases">
        <authorList>
            <person name="Grouzdev D.S."/>
            <person name="Gaisin V.A."/>
            <person name="Rysina M.S."/>
            <person name="Gorlenko V.M."/>
        </authorList>
    </citation>
    <scope>NUCLEOTIDE SEQUENCE [LARGE SCALE GENOMIC DNA]</scope>
    <source>
        <strain evidence="5">Kir15-3F</strain>
    </source>
</reference>
<keyword evidence="2" id="KW-0560">Oxidoreductase</keyword>
<dbReference type="SMART" id="SM00829">
    <property type="entry name" value="PKS_ER"/>
    <property type="match status" value="1"/>
</dbReference>
<dbReference type="PANTHER" id="PTHR48106:SF18">
    <property type="entry name" value="QUINONE OXIDOREDUCTASE PIG3"/>
    <property type="match status" value="1"/>
</dbReference>
<dbReference type="OrthoDB" id="9787435at2"/>
<dbReference type="InterPro" id="IPR013154">
    <property type="entry name" value="ADH-like_N"/>
</dbReference>
<keyword evidence="1" id="KW-0521">NADP</keyword>
<name>A0A2A6RGR9_9CHLR</name>
<dbReference type="EMBL" id="NQWI01000086">
    <property type="protein sequence ID" value="PDW02133.1"/>
    <property type="molecule type" value="Genomic_DNA"/>
</dbReference>
<evidence type="ECO:0000259" key="3">
    <source>
        <dbReference type="SMART" id="SM00829"/>
    </source>
</evidence>
<dbReference type="GO" id="GO:0016651">
    <property type="term" value="F:oxidoreductase activity, acting on NAD(P)H"/>
    <property type="evidence" value="ECO:0007669"/>
    <property type="project" value="TreeGrafter"/>
</dbReference>
<dbReference type="AlphaFoldDB" id="A0A2A6RGR9"/>
<dbReference type="InterPro" id="IPR013149">
    <property type="entry name" value="ADH-like_C"/>
</dbReference>
<protein>
    <recommendedName>
        <fullName evidence="3">Enoyl reductase (ER) domain-containing protein</fullName>
    </recommendedName>
</protein>
<dbReference type="Pfam" id="PF08240">
    <property type="entry name" value="ADH_N"/>
    <property type="match status" value="1"/>
</dbReference>
<evidence type="ECO:0000256" key="1">
    <source>
        <dbReference type="ARBA" id="ARBA00022857"/>
    </source>
</evidence>
<comment type="caution">
    <text evidence="4">The sequence shown here is derived from an EMBL/GenBank/DDBJ whole genome shotgun (WGS) entry which is preliminary data.</text>
</comment>
<dbReference type="SUPFAM" id="SSF51735">
    <property type="entry name" value="NAD(P)-binding Rossmann-fold domains"/>
    <property type="match status" value="1"/>
</dbReference>
<dbReference type="InterPro" id="IPR036291">
    <property type="entry name" value="NAD(P)-bd_dom_sf"/>
</dbReference>
<dbReference type="GO" id="GO:0070402">
    <property type="term" value="F:NADPH binding"/>
    <property type="evidence" value="ECO:0007669"/>
    <property type="project" value="TreeGrafter"/>
</dbReference>
<dbReference type="InterPro" id="IPR011032">
    <property type="entry name" value="GroES-like_sf"/>
</dbReference>
<evidence type="ECO:0000313" key="4">
    <source>
        <dbReference type="EMBL" id="PDW02133.1"/>
    </source>
</evidence>
<dbReference type="Gene3D" id="3.40.50.720">
    <property type="entry name" value="NAD(P)-binding Rossmann-like Domain"/>
    <property type="match status" value="1"/>
</dbReference>